<reference evidence="2 3" key="1">
    <citation type="submission" date="2019-10" db="EMBL/GenBank/DDBJ databases">
        <authorList>
            <person name="Palmer J.M."/>
        </authorList>
    </citation>
    <scope>NUCLEOTIDE SEQUENCE [LARGE SCALE GENOMIC DNA]</scope>
    <source>
        <strain evidence="2 3">TWF730</strain>
    </source>
</reference>
<evidence type="ECO:0000256" key="1">
    <source>
        <dbReference type="SAM" id="SignalP"/>
    </source>
</evidence>
<organism evidence="2 3">
    <name type="scientific">Orbilia blumenaviensis</name>
    <dbReference type="NCBI Taxonomy" id="1796055"/>
    <lineage>
        <taxon>Eukaryota</taxon>
        <taxon>Fungi</taxon>
        <taxon>Dikarya</taxon>
        <taxon>Ascomycota</taxon>
        <taxon>Pezizomycotina</taxon>
        <taxon>Orbiliomycetes</taxon>
        <taxon>Orbiliales</taxon>
        <taxon>Orbiliaceae</taxon>
        <taxon>Orbilia</taxon>
    </lineage>
</organism>
<evidence type="ECO:0000313" key="2">
    <source>
        <dbReference type="EMBL" id="KAK6329780.1"/>
    </source>
</evidence>
<proteinExistence type="predicted"/>
<accession>A0AAV9TYS6</accession>
<sequence>MTTLRLLALVVFIGLGSSAPFQPISNDQHVLHKRDKQFGMCTVDKNIRIPGFPNQAYVIGLESDAAPASVQLALHRRRREAFWGNPTGDQNDANAFFPHWYHWKIYDGITNDPSQIVTKASAEIAADNAWGNIDHVFEHFTLRQFLGKMMGMGDPLIPSTMVVNTAECDYWQANFMGIPRHYPADTTNYAKNGLLSIIYQYLPGVDQANPERYANGEFAGLSTELNTMKGHVFQADMQQMFDQGKDGYAKGTSDNELIGRMADIEKVAVVFELMRKPKMQEAYKRTCLRLSKLMYGVDDYLARGNKADLASPDAPFTMSNGNTYGSFGAQFAIWVRAYLETVGIRAHAFVEARIESLRADLEDDAVTASNKAQVATRLSAFTTAQRHSIPFLTLPIDTMTEFAADGTQKIAIYRIVETDPDPFAKRPFVNVA</sequence>
<protein>
    <submittedName>
        <fullName evidence="2">Uncharacterized protein</fullName>
    </submittedName>
</protein>
<comment type="caution">
    <text evidence="2">The sequence shown here is derived from an EMBL/GenBank/DDBJ whole genome shotgun (WGS) entry which is preliminary data.</text>
</comment>
<keyword evidence="1" id="KW-0732">Signal</keyword>
<keyword evidence="3" id="KW-1185">Reference proteome</keyword>
<dbReference type="Proteomes" id="UP001373714">
    <property type="component" value="Unassembled WGS sequence"/>
</dbReference>
<dbReference type="EMBL" id="JAVHNS010000020">
    <property type="protein sequence ID" value="KAK6329780.1"/>
    <property type="molecule type" value="Genomic_DNA"/>
</dbReference>
<name>A0AAV9TYS6_9PEZI</name>
<dbReference type="AlphaFoldDB" id="A0AAV9TYS6"/>
<evidence type="ECO:0000313" key="3">
    <source>
        <dbReference type="Proteomes" id="UP001373714"/>
    </source>
</evidence>
<feature type="signal peptide" evidence="1">
    <location>
        <begin position="1"/>
        <end position="18"/>
    </location>
</feature>
<gene>
    <name evidence="2" type="ORF">TWF730_006079</name>
</gene>
<feature type="chain" id="PRO_5043934053" evidence="1">
    <location>
        <begin position="19"/>
        <end position="432"/>
    </location>
</feature>